<evidence type="ECO:0000256" key="15">
    <source>
        <dbReference type="ARBA" id="ARBA00071867"/>
    </source>
</evidence>
<keyword evidence="8 19" id="KW-0694">RNA-binding</keyword>
<dbReference type="InterPro" id="IPR020536">
    <property type="entry name" value="ThiI_AANH"/>
</dbReference>
<dbReference type="InterPro" id="IPR004114">
    <property type="entry name" value="THUMP_dom"/>
</dbReference>
<dbReference type="InterPro" id="IPR050102">
    <property type="entry name" value="tRNA_sulfurtransferase_ThiI"/>
</dbReference>
<dbReference type="PANTHER" id="PTHR43209">
    <property type="entry name" value="TRNA SULFURTRANSFERASE"/>
    <property type="match status" value="1"/>
</dbReference>
<evidence type="ECO:0000259" key="20">
    <source>
        <dbReference type="PROSITE" id="PS51165"/>
    </source>
</evidence>
<feature type="binding site" evidence="19">
    <location>
        <position position="266"/>
    </location>
    <ligand>
        <name>ATP</name>
        <dbReference type="ChEBI" id="CHEBI:30616"/>
    </ligand>
</feature>
<dbReference type="GO" id="GO:0002937">
    <property type="term" value="P:tRNA 4-thiouridine biosynthesis"/>
    <property type="evidence" value="ECO:0007669"/>
    <property type="project" value="TreeGrafter"/>
</dbReference>
<sequence>MKEIILLKLGEMVLKGLNRSTFEHVLLKNIKRRMARIGKFEIRSAQSTVYIIPQDDMIDMDEAVEAVGKIFGVITFSRACECEKNMDSILKTAAEYLAPQLEMIQTFKVESKRADKSFPLKSPQISAELGGYLLEKFPHLRVDVHHPDLEITVEIRDFAAYVRGGVIPGAGGIPVGTGGRAAILISGGIDSPVAAWSIAKRGVELTAVHFASPPYTSERAEQKVVDLLTRVSEYAGRMMMFTVPFTHIQEEIREKCPEDLFTLIMRRFMMRIAERIAKREDCAALVTGESLGQVASQTIQAIACTDAAASMPVFRPLIGMDKAEIVALARKIDTFDISIQPYEDCCTVFTPKHPRTRPDPAMIEEAEAALDADALIEECMANLKLTKIGWGSRRS</sequence>
<evidence type="ECO:0000256" key="6">
    <source>
        <dbReference type="ARBA" id="ARBA00022741"/>
    </source>
</evidence>
<comment type="catalytic activity">
    <reaction evidence="10 19">
        <text>[ThiI sulfur-carrier protein]-S-sulfanyl-L-cysteine + a uridine in tRNA + 2 reduced [2Fe-2S]-[ferredoxin] + ATP + H(+) = [ThiI sulfur-carrier protein]-L-cysteine + a 4-thiouridine in tRNA + 2 oxidized [2Fe-2S]-[ferredoxin] + AMP + diphosphate</text>
        <dbReference type="Rhea" id="RHEA:24176"/>
        <dbReference type="Rhea" id="RHEA-COMP:10000"/>
        <dbReference type="Rhea" id="RHEA-COMP:10001"/>
        <dbReference type="Rhea" id="RHEA-COMP:13337"/>
        <dbReference type="Rhea" id="RHEA-COMP:13338"/>
        <dbReference type="Rhea" id="RHEA-COMP:13339"/>
        <dbReference type="Rhea" id="RHEA-COMP:13340"/>
        <dbReference type="ChEBI" id="CHEBI:15378"/>
        <dbReference type="ChEBI" id="CHEBI:29950"/>
        <dbReference type="ChEBI" id="CHEBI:30616"/>
        <dbReference type="ChEBI" id="CHEBI:33019"/>
        <dbReference type="ChEBI" id="CHEBI:33737"/>
        <dbReference type="ChEBI" id="CHEBI:33738"/>
        <dbReference type="ChEBI" id="CHEBI:61963"/>
        <dbReference type="ChEBI" id="CHEBI:65315"/>
        <dbReference type="ChEBI" id="CHEBI:136798"/>
        <dbReference type="ChEBI" id="CHEBI:456215"/>
        <dbReference type="EC" id="2.8.1.4"/>
    </reaction>
</comment>
<dbReference type="GO" id="GO:0052837">
    <property type="term" value="P:thiazole biosynthetic process"/>
    <property type="evidence" value="ECO:0007669"/>
    <property type="project" value="TreeGrafter"/>
</dbReference>
<comment type="pathway">
    <text evidence="2 19">Cofactor biosynthesis; thiamine diphosphate biosynthesis.</text>
</comment>
<feature type="binding site" evidence="19">
    <location>
        <begin position="209"/>
        <end position="210"/>
    </location>
    <ligand>
        <name>ATP</name>
        <dbReference type="ChEBI" id="CHEBI:30616"/>
    </ligand>
</feature>
<dbReference type="InterPro" id="IPR003720">
    <property type="entry name" value="tRNA_STrfase"/>
</dbReference>
<feature type="binding site" evidence="19">
    <location>
        <begin position="184"/>
        <end position="185"/>
    </location>
    <ligand>
        <name>ATP</name>
        <dbReference type="ChEBI" id="CHEBI:30616"/>
    </ligand>
</feature>
<evidence type="ECO:0000256" key="10">
    <source>
        <dbReference type="ARBA" id="ARBA00050570"/>
    </source>
</evidence>
<evidence type="ECO:0000313" key="22">
    <source>
        <dbReference type="Proteomes" id="UP000886785"/>
    </source>
</evidence>
<dbReference type="PROSITE" id="PS51165">
    <property type="entry name" value="THUMP"/>
    <property type="match status" value="1"/>
</dbReference>
<dbReference type="GO" id="GO:0009228">
    <property type="term" value="P:thiamine biosynthetic process"/>
    <property type="evidence" value="ECO:0007669"/>
    <property type="project" value="UniProtKB-KW"/>
</dbReference>
<comment type="function">
    <text evidence="12 19">Catalyzes the ATP-dependent transfer of a sulfur to tRNA to produce 4-thiouridine in position 8 of tRNAs, which functions as a near-UV photosensor. Also catalyzes the transfer of sulfur to the sulfur carrier protein ThiS, forming ThiS-thiocarboxylate. This is a step in the synthesis of thiazole, in the thiamine biosynthesis pathway. The sulfur is donated as persulfide by IscS.</text>
</comment>
<dbReference type="Proteomes" id="UP000886785">
    <property type="component" value="Unassembled WGS sequence"/>
</dbReference>
<reference evidence="21" key="2">
    <citation type="journal article" date="2021" name="PeerJ">
        <title>Extensive microbial diversity within the chicken gut microbiome revealed by metagenomics and culture.</title>
        <authorList>
            <person name="Gilroy R."/>
            <person name="Ravi A."/>
            <person name="Getino M."/>
            <person name="Pursley I."/>
            <person name="Horton D.L."/>
            <person name="Alikhan N.F."/>
            <person name="Baker D."/>
            <person name="Gharbi K."/>
            <person name="Hall N."/>
            <person name="Watson M."/>
            <person name="Adriaenssens E.M."/>
            <person name="Foster-Nyarko E."/>
            <person name="Jarju S."/>
            <person name="Secka A."/>
            <person name="Antonio M."/>
            <person name="Oren A."/>
            <person name="Chaudhuri R.R."/>
            <person name="La Ragione R."/>
            <person name="Hildebrand F."/>
            <person name="Pallen M.J."/>
        </authorList>
    </citation>
    <scope>NUCLEOTIDE SEQUENCE</scope>
    <source>
        <strain evidence="21">ChiSjej1B19-7085</strain>
    </source>
</reference>
<dbReference type="InterPro" id="IPR049961">
    <property type="entry name" value="ThiI_N"/>
</dbReference>
<evidence type="ECO:0000256" key="14">
    <source>
        <dbReference type="ARBA" id="ARBA00066827"/>
    </source>
</evidence>
<dbReference type="HAMAP" id="MF_00021">
    <property type="entry name" value="ThiI"/>
    <property type="match status" value="1"/>
</dbReference>
<evidence type="ECO:0000256" key="16">
    <source>
        <dbReference type="ARBA" id="ARBA00075337"/>
    </source>
</evidence>
<evidence type="ECO:0000256" key="8">
    <source>
        <dbReference type="ARBA" id="ARBA00022884"/>
    </source>
</evidence>
<protein>
    <recommendedName>
        <fullName evidence="15 19">Probable tRNA sulfurtransferase</fullName>
        <ecNumber evidence="14 19">2.8.1.4</ecNumber>
    </recommendedName>
    <alternativeName>
        <fullName evidence="16 19">Sulfur carrier protein ThiS sulfurtransferase</fullName>
    </alternativeName>
    <alternativeName>
        <fullName evidence="17 19">Thiamine biosynthesis protein ThiI</fullName>
    </alternativeName>
    <alternativeName>
        <fullName evidence="18 19">tRNA 4-thiouridine synthase</fullName>
    </alternativeName>
</protein>
<name>A0A9D1DP20_9FIRM</name>
<comment type="subcellular location">
    <subcellularLocation>
        <location evidence="1 19">Cytoplasm</location>
    </subcellularLocation>
</comment>
<evidence type="ECO:0000256" key="13">
    <source>
        <dbReference type="ARBA" id="ARBA00061472"/>
    </source>
</evidence>
<evidence type="ECO:0000256" key="3">
    <source>
        <dbReference type="ARBA" id="ARBA00022490"/>
    </source>
</evidence>
<keyword evidence="4 19" id="KW-0820">tRNA-binding</keyword>
<dbReference type="PANTHER" id="PTHR43209:SF1">
    <property type="entry name" value="TRNA SULFURTRANSFERASE"/>
    <property type="match status" value="1"/>
</dbReference>
<dbReference type="GO" id="GO:0140741">
    <property type="term" value="F:tRNA-uracil-4 sulfurtransferase activity"/>
    <property type="evidence" value="ECO:0007669"/>
    <property type="project" value="UniProtKB-EC"/>
</dbReference>
<feature type="domain" description="THUMP" evidence="20">
    <location>
        <begin position="61"/>
        <end position="166"/>
    </location>
</feature>
<evidence type="ECO:0000256" key="1">
    <source>
        <dbReference type="ARBA" id="ARBA00004496"/>
    </source>
</evidence>
<evidence type="ECO:0000256" key="18">
    <source>
        <dbReference type="ARBA" id="ARBA00080570"/>
    </source>
</evidence>
<dbReference type="GO" id="GO:0005524">
    <property type="term" value="F:ATP binding"/>
    <property type="evidence" value="ECO:0007669"/>
    <property type="project" value="UniProtKB-UniRule"/>
</dbReference>
<evidence type="ECO:0000256" key="9">
    <source>
        <dbReference type="ARBA" id="ARBA00022977"/>
    </source>
</evidence>
<dbReference type="InterPro" id="IPR049962">
    <property type="entry name" value="THUMP_ThiI"/>
</dbReference>
<dbReference type="GO" id="GO:0005829">
    <property type="term" value="C:cytosol"/>
    <property type="evidence" value="ECO:0007669"/>
    <property type="project" value="TreeGrafter"/>
</dbReference>
<comment type="catalytic activity">
    <reaction evidence="11 19">
        <text>[ThiS sulfur-carrier protein]-C-terminal Gly-Gly-AMP + S-sulfanyl-L-cysteinyl-[cysteine desulfurase] + AH2 = [ThiS sulfur-carrier protein]-C-terminal-Gly-aminoethanethioate + L-cysteinyl-[cysteine desulfurase] + A + AMP + 2 H(+)</text>
        <dbReference type="Rhea" id="RHEA:43340"/>
        <dbReference type="Rhea" id="RHEA-COMP:12157"/>
        <dbReference type="Rhea" id="RHEA-COMP:12158"/>
        <dbReference type="Rhea" id="RHEA-COMP:12910"/>
        <dbReference type="Rhea" id="RHEA-COMP:19908"/>
        <dbReference type="ChEBI" id="CHEBI:13193"/>
        <dbReference type="ChEBI" id="CHEBI:15378"/>
        <dbReference type="ChEBI" id="CHEBI:17499"/>
        <dbReference type="ChEBI" id="CHEBI:29950"/>
        <dbReference type="ChEBI" id="CHEBI:61963"/>
        <dbReference type="ChEBI" id="CHEBI:90618"/>
        <dbReference type="ChEBI" id="CHEBI:232372"/>
        <dbReference type="ChEBI" id="CHEBI:456215"/>
    </reaction>
</comment>
<dbReference type="Gene3D" id="3.40.50.620">
    <property type="entry name" value="HUPs"/>
    <property type="match status" value="1"/>
</dbReference>
<dbReference type="FunFam" id="3.40.50.620:FF:000053">
    <property type="entry name" value="Probable tRNA sulfurtransferase"/>
    <property type="match status" value="1"/>
</dbReference>
<dbReference type="SUPFAM" id="SSF143437">
    <property type="entry name" value="THUMP domain-like"/>
    <property type="match status" value="1"/>
</dbReference>
<evidence type="ECO:0000256" key="17">
    <source>
        <dbReference type="ARBA" id="ARBA00077849"/>
    </source>
</evidence>
<dbReference type="GO" id="GO:0009229">
    <property type="term" value="P:thiamine diphosphate biosynthetic process"/>
    <property type="evidence" value="ECO:0007669"/>
    <property type="project" value="UniProtKB-UniRule"/>
</dbReference>
<feature type="binding site" evidence="19">
    <location>
        <position position="288"/>
    </location>
    <ligand>
        <name>ATP</name>
        <dbReference type="ChEBI" id="CHEBI:30616"/>
    </ligand>
</feature>
<keyword evidence="9 19" id="KW-0784">Thiamine biosynthesis</keyword>
<dbReference type="Pfam" id="PF02926">
    <property type="entry name" value="THUMP"/>
    <property type="match status" value="1"/>
</dbReference>
<evidence type="ECO:0000256" key="5">
    <source>
        <dbReference type="ARBA" id="ARBA00022679"/>
    </source>
</evidence>
<evidence type="ECO:0000256" key="2">
    <source>
        <dbReference type="ARBA" id="ARBA00004948"/>
    </source>
</evidence>
<dbReference type="GO" id="GO:0000049">
    <property type="term" value="F:tRNA binding"/>
    <property type="evidence" value="ECO:0007669"/>
    <property type="project" value="UniProtKB-UniRule"/>
</dbReference>
<evidence type="ECO:0000256" key="12">
    <source>
        <dbReference type="ARBA" id="ARBA00058382"/>
    </source>
</evidence>
<keyword evidence="3 19" id="KW-0963">Cytoplasm</keyword>
<dbReference type="InterPro" id="IPR014729">
    <property type="entry name" value="Rossmann-like_a/b/a_fold"/>
</dbReference>
<evidence type="ECO:0000256" key="19">
    <source>
        <dbReference type="HAMAP-Rule" id="MF_00021"/>
    </source>
</evidence>
<keyword evidence="5 19" id="KW-0808">Transferase</keyword>
<dbReference type="SUPFAM" id="SSF52402">
    <property type="entry name" value="Adenine nucleotide alpha hydrolases-like"/>
    <property type="match status" value="1"/>
</dbReference>
<dbReference type="InterPro" id="IPR054173">
    <property type="entry name" value="ThiI_fer"/>
</dbReference>
<feature type="binding site" evidence="19">
    <location>
        <position position="297"/>
    </location>
    <ligand>
        <name>ATP</name>
        <dbReference type="ChEBI" id="CHEBI:30616"/>
    </ligand>
</feature>
<keyword evidence="7 19" id="KW-0067">ATP-binding</keyword>
<comment type="similarity">
    <text evidence="13 19">Belongs to the ThiI family.</text>
</comment>
<comment type="caution">
    <text evidence="21">The sequence shown here is derived from an EMBL/GenBank/DDBJ whole genome shotgun (WGS) entry which is preliminary data.</text>
</comment>
<organism evidence="21 22">
    <name type="scientific">Candidatus Gallacutalibacter pullicola</name>
    <dbReference type="NCBI Taxonomy" id="2840830"/>
    <lineage>
        <taxon>Bacteria</taxon>
        <taxon>Bacillati</taxon>
        <taxon>Bacillota</taxon>
        <taxon>Clostridia</taxon>
        <taxon>Eubacteriales</taxon>
        <taxon>Candidatus Gallacutalibacter</taxon>
    </lineage>
</organism>
<evidence type="ECO:0000313" key="21">
    <source>
        <dbReference type="EMBL" id="HIR56427.1"/>
    </source>
</evidence>
<keyword evidence="6 19" id="KW-0547">Nucleotide-binding</keyword>
<dbReference type="CDD" id="cd01712">
    <property type="entry name" value="PPase_ThiI"/>
    <property type="match status" value="1"/>
</dbReference>
<dbReference type="Pfam" id="PF22025">
    <property type="entry name" value="ThiI_fer"/>
    <property type="match status" value="1"/>
</dbReference>
<dbReference type="NCBIfam" id="TIGR00342">
    <property type="entry name" value="tRNA uracil 4-sulfurtransferase ThiI"/>
    <property type="match status" value="1"/>
</dbReference>
<dbReference type="EMBL" id="DVHF01000026">
    <property type="protein sequence ID" value="HIR56427.1"/>
    <property type="molecule type" value="Genomic_DNA"/>
</dbReference>
<evidence type="ECO:0000256" key="11">
    <source>
        <dbReference type="ARBA" id="ARBA00052330"/>
    </source>
</evidence>
<reference evidence="21" key="1">
    <citation type="submission" date="2020-10" db="EMBL/GenBank/DDBJ databases">
        <authorList>
            <person name="Gilroy R."/>
        </authorList>
    </citation>
    <scope>NUCLEOTIDE SEQUENCE</scope>
    <source>
        <strain evidence="21">ChiSjej1B19-7085</strain>
    </source>
</reference>
<accession>A0A9D1DP20</accession>
<proteinExistence type="inferred from homology"/>
<evidence type="ECO:0000256" key="4">
    <source>
        <dbReference type="ARBA" id="ARBA00022555"/>
    </source>
</evidence>
<dbReference type="Pfam" id="PF02568">
    <property type="entry name" value="ThiI"/>
    <property type="match status" value="1"/>
</dbReference>
<evidence type="ECO:0000256" key="7">
    <source>
        <dbReference type="ARBA" id="ARBA00022840"/>
    </source>
</evidence>
<dbReference type="SMART" id="SM00981">
    <property type="entry name" value="THUMP"/>
    <property type="match status" value="1"/>
</dbReference>
<dbReference type="Gene3D" id="3.30.2130.30">
    <property type="match status" value="1"/>
</dbReference>
<dbReference type="GO" id="GO:0004810">
    <property type="term" value="F:CCA tRNA nucleotidyltransferase activity"/>
    <property type="evidence" value="ECO:0007669"/>
    <property type="project" value="InterPro"/>
</dbReference>
<dbReference type="CDD" id="cd11716">
    <property type="entry name" value="THUMP_ThiI"/>
    <property type="match status" value="1"/>
</dbReference>
<dbReference type="EC" id="2.8.1.4" evidence="14 19"/>
<gene>
    <name evidence="19 21" type="primary">thiI</name>
    <name evidence="21" type="ORF">IAA54_02070</name>
</gene>
<dbReference type="AlphaFoldDB" id="A0A9D1DP20"/>